<gene>
    <name evidence="1" type="ORF">BC938DRAFT_473705</name>
</gene>
<comment type="caution">
    <text evidence="1">The sequence shown here is derived from an EMBL/GenBank/DDBJ whole genome shotgun (WGS) entry which is preliminary data.</text>
</comment>
<dbReference type="Proteomes" id="UP000274822">
    <property type="component" value="Unassembled WGS sequence"/>
</dbReference>
<dbReference type="AlphaFoldDB" id="A0A433Q3I9"/>
<sequence length="78" mass="9096">MSLAHGHLFNRLQAVGPWDSLCCMGCDLSTLYLAALHSPWRVSWWRFLILGLLYDSKTRILPPMRYQRHPHRAHADPI</sequence>
<reference evidence="1 2" key="1">
    <citation type="journal article" date="2018" name="New Phytol.">
        <title>Phylogenomics of Endogonaceae and evolution of mycorrhizas within Mucoromycota.</title>
        <authorList>
            <person name="Chang Y."/>
            <person name="Desiro A."/>
            <person name="Na H."/>
            <person name="Sandor L."/>
            <person name="Lipzen A."/>
            <person name="Clum A."/>
            <person name="Barry K."/>
            <person name="Grigoriev I.V."/>
            <person name="Martin F.M."/>
            <person name="Stajich J.E."/>
            <person name="Smith M.E."/>
            <person name="Bonito G."/>
            <person name="Spatafora J.W."/>
        </authorList>
    </citation>
    <scope>NUCLEOTIDE SEQUENCE [LARGE SCALE GENOMIC DNA]</scope>
    <source>
        <strain evidence="1 2">AD002</strain>
    </source>
</reference>
<keyword evidence="2" id="KW-1185">Reference proteome</keyword>
<organism evidence="1 2">
    <name type="scientific">Jimgerdemannia flammicorona</name>
    <dbReference type="NCBI Taxonomy" id="994334"/>
    <lineage>
        <taxon>Eukaryota</taxon>
        <taxon>Fungi</taxon>
        <taxon>Fungi incertae sedis</taxon>
        <taxon>Mucoromycota</taxon>
        <taxon>Mucoromycotina</taxon>
        <taxon>Endogonomycetes</taxon>
        <taxon>Endogonales</taxon>
        <taxon>Endogonaceae</taxon>
        <taxon>Jimgerdemannia</taxon>
    </lineage>
</organism>
<dbReference type="EMBL" id="RBNJ01016272">
    <property type="protein sequence ID" value="RUS24360.1"/>
    <property type="molecule type" value="Genomic_DNA"/>
</dbReference>
<protein>
    <submittedName>
        <fullName evidence="1">Uncharacterized protein</fullName>
    </submittedName>
</protein>
<name>A0A433Q3I9_9FUNG</name>
<evidence type="ECO:0000313" key="1">
    <source>
        <dbReference type="EMBL" id="RUS24360.1"/>
    </source>
</evidence>
<evidence type="ECO:0000313" key="2">
    <source>
        <dbReference type="Proteomes" id="UP000274822"/>
    </source>
</evidence>
<accession>A0A433Q3I9</accession>
<proteinExistence type="predicted"/>